<feature type="transmembrane region" description="Helical" evidence="1">
    <location>
        <begin position="90"/>
        <end position="109"/>
    </location>
</feature>
<feature type="transmembrane region" description="Helical" evidence="1">
    <location>
        <begin position="129"/>
        <end position="147"/>
    </location>
</feature>
<protein>
    <submittedName>
        <fullName evidence="2">Uncharacterized protein</fullName>
    </submittedName>
</protein>
<dbReference type="EMBL" id="MELK01000053">
    <property type="protein sequence ID" value="OFW55524.1"/>
    <property type="molecule type" value="Genomic_DNA"/>
</dbReference>
<reference evidence="2 3" key="1">
    <citation type="journal article" date="2016" name="Nat. Commun.">
        <title>Thousands of microbial genomes shed light on interconnected biogeochemical processes in an aquifer system.</title>
        <authorList>
            <person name="Anantharaman K."/>
            <person name="Brown C.T."/>
            <person name="Hug L.A."/>
            <person name="Sharon I."/>
            <person name="Castelle C.J."/>
            <person name="Probst A.J."/>
            <person name="Thomas B.C."/>
            <person name="Singh A."/>
            <person name="Wilkins M.J."/>
            <person name="Karaoz U."/>
            <person name="Brodie E.L."/>
            <person name="Williams K.H."/>
            <person name="Hubbard S.S."/>
            <person name="Banfield J.F."/>
        </authorList>
    </citation>
    <scope>NUCLEOTIDE SEQUENCE [LARGE SCALE GENOMIC DNA]</scope>
</reference>
<evidence type="ECO:0000256" key="1">
    <source>
        <dbReference type="SAM" id="Phobius"/>
    </source>
</evidence>
<dbReference type="STRING" id="1797197.A2Y75_09415"/>
<keyword evidence="1" id="KW-0472">Membrane</keyword>
<feature type="transmembrane region" description="Helical" evidence="1">
    <location>
        <begin position="52"/>
        <end position="70"/>
    </location>
</feature>
<feature type="transmembrane region" description="Helical" evidence="1">
    <location>
        <begin position="12"/>
        <end position="32"/>
    </location>
</feature>
<keyword evidence="1" id="KW-1133">Transmembrane helix</keyword>
<evidence type="ECO:0000313" key="2">
    <source>
        <dbReference type="EMBL" id="OFW55524.1"/>
    </source>
</evidence>
<gene>
    <name evidence="2" type="ORF">A2Y75_09415</name>
</gene>
<evidence type="ECO:0000313" key="3">
    <source>
        <dbReference type="Proteomes" id="UP000177876"/>
    </source>
</evidence>
<name>A0A1F2WF95_9ACTN</name>
<keyword evidence="1" id="KW-0812">Transmembrane</keyword>
<proteinExistence type="predicted"/>
<comment type="caution">
    <text evidence="2">The sequence shown here is derived from an EMBL/GenBank/DDBJ whole genome shotgun (WGS) entry which is preliminary data.</text>
</comment>
<dbReference type="Proteomes" id="UP000177876">
    <property type="component" value="Unassembled WGS sequence"/>
</dbReference>
<organism evidence="2 3">
    <name type="scientific">Candidatus Solincola sediminis</name>
    <dbReference type="NCBI Taxonomy" id="1797199"/>
    <lineage>
        <taxon>Bacteria</taxon>
        <taxon>Bacillati</taxon>
        <taxon>Actinomycetota</taxon>
        <taxon>Candidatus Geothermincolia</taxon>
        <taxon>Candidatus Geothermincolales</taxon>
        <taxon>Candidatus Geothermincolaceae</taxon>
        <taxon>Candidatus Solincola</taxon>
    </lineage>
</organism>
<accession>A0A1F2WF95</accession>
<sequence length="168" mass="19363">MKERIYIPGPVKVMYALYLSALAVSIYAGFNLLHPFLSGGRYPWQMGFAKNLGIIAVWTVILTAIIYLYYSMLGKPGNTRWNEPLKLFRLFLVLFSIWWFLLTFAAYYPLGWARWLASGLGGIANTYRYFEITLWAVLLINIIYVYARWAVSPRFPRLRAARSGEGVS</sequence>
<dbReference type="AlphaFoldDB" id="A0A1F2WF95"/>